<dbReference type="Proteomes" id="UP001345219">
    <property type="component" value="Chromosome 16"/>
</dbReference>
<organism evidence="1 2">
    <name type="scientific">Trapa incisa</name>
    <dbReference type="NCBI Taxonomy" id="236973"/>
    <lineage>
        <taxon>Eukaryota</taxon>
        <taxon>Viridiplantae</taxon>
        <taxon>Streptophyta</taxon>
        <taxon>Embryophyta</taxon>
        <taxon>Tracheophyta</taxon>
        <taxon>Spermatophyta</taxon>
        <taxon>Magnoliopsida</taxon>
        <taxon>eudicotyledons</taxon>
        <taxon>Gunneridae</taxon>
        <taxon>Pentapetalae</taxon>
        <taxon>rosids</taxon>
        <taxon>malvids</taxon>
        <taxon>Myrtales</taxon>
        <taxon>Lythraceae</taxon>
        <taxon>Trapa</taxon>
    </lineage>
</organism>
<accession>A0AAN7PTK8</accession>
<gene>
    <name evidence="1" type="ORF">SAY87_022236</name>
</gene>
<name>A0AAN7PTK8_9MYRT</name>
<protein>
    <submittedName>
        <fullName evidence="1">Uncharacterized protein</fullName>
    </submittedName>
</protein>
<comment type="caution">
    <text evidence="1">The sequence shown here is derived from an EMBL/GenBank/DDBJ whole genome shotgun (WGS) entry which is preliminary data.</text>
</comment>
<keyword evidence="2" id="KW-1185">Reference proteome</keyword>
<reference evidence="1 2" key="1">
    <citation type="journal article" date="2023" name="Hortic Res">
        <title>Pangenome of water caltrop reveals structural variations and asymmetric subgenome divergence after allopolyploidization.</title>
        <authorList>
            <person name="Zhang X."/>
            <person name="Chen Y."/>
            <person name="Wang L."/>
            <person name="Yuan Y."/>
            <person name="Fang M."/>
            <person name="Shi L."/>
            <person name="Lu R."/>
            <person name="Comes H.P."/>
            <person name="Ma Y."/>
            <person name="Chen Y."/>
            <person name="Huang G."/>
            <person name="Zhou Y."/>
            <person name="Zheng Z."/>
            <person name="Qiu Y."/>
        </authorList>
    </citation>
    <scope>NUCLEOTIDE SEQUENCE [LARGE SCALE GENOMIC DNA]</scope>
    <source>
        <tissue evidence="1">Roots</tissue>
    </source>
</reference>
<dbReference type="EMBL" id="JAXIOK010000016">
    <property type="protein sequence ID" value="KAK4753438.1"/>
    <property type="molecule type" value="Genomic_DNA"/>
</dbReference>
<proteinExistence type="predicted"/>
<evidence type="ECO:0000313" key="2">
    <source>
        <dbReference type="Proteomes" id="UP001345219"/>
    </source>
</evidence>
<evidence type="ECO:0000313" key="1">
    <source>
        <dbReference type="EMBL" id="KAK4753438.1"/>
    </source>
</evidence>
<sequence>MYEPVSEGDSLIPKVGGSHYQPIEFIKLLFHNNRCVQSACPRAISDHIHPHGIKYFGAKTFQITAPVTQLRLAGISVSHRHINLTQTPVSLLVYGIERFCGRRPFAESAPVGWIQMDKHPREAEEGKG</sequence>
<dbReference type="AlphaFoldDB" id="A0AAN7PTK8"/>